<dbReference type="Gene3D" id="2.60.40.10">
    <property type="entry name" value="Immunoglobulins"/>
    <property type="match status" value="1"/>
</dbReference>
<proteinExistence type="predicted"/>
<evidence type="ECO:0000256" key="7">
    <source>
        <dbReference type="ARBA" id="ARBA00023180"/>
    </source>
</evidence>
<feature type="domain" description="Ig-like" evidence="9">
    <location>
        <begin position="1"/>
        <end position="90"/>
    </location>
</feature>
<keyword evidence="11" id="KW-1185">Reference proteome</keyword>
<accession>A0A401RPG3</accession>
<dbReference type="PROSITE" id="PS50835">
    <property type="entry name" value="IG_LIKE"/>
    <property type="match status" value="1"/>
</dbReference>
<feature type="region of interest" description="Disordered" evidence="8">
    <location>
        <begin position="92"/>
        <end position="112"/>
    </location>
</feature>
<dbReference type="SMART" id="SM00406">
    <property type="entry name" value="IGv"/>
    <property type="match status" value="1"/>
</dbReference>
<dbReference type="GO" id="GO:0005886">
    <property type="term" value="C:plasma membrane"/>
    <property type="evidence" value="ECO:0007669"/>
    <property type="project" value="UniProtKB-SubCell"/>
</dbReference>
<keyword evidence="4" id="KW-0391">Immunity</keyword>
<gene>
    <name evidence="10" type="ORF">chiPu_0021240</name>
</gene>
<dbReference type="EMBL" id="BEZZ01003565">
    <property type="protein sequence ID" value="GCC20022.1"/>
    <property type="molecule type" value="Genomic_DNA"/>
</dbReference>
<keyword evidence="5" id="KW-0472">Membrane</keyword>
<reference evidence="10 11" key="1">
    <citation type="journal article" date="2018" name="Nat. Ecol. Evol.">
        <title>Shark genomes provide insights into elasmobranch evolution and the origin of vertebrates.</title>
        <authorList>
            <person name="Hara Y"/>
            <person name="Yamaguchi K"/>
            <person name="Onimaru K"/>
            <person name="Kadota M"/>
            <person name="Koyanagi M"/>
            <person name="Keeley SD"/>
            <person name="Tatsumi K"/>
            <person name="Tanaka K"/>
            <person name="Motone F"/>
            <person name="Kageyama Y"/>
            <person name="Nozu R"/>
            <person name="Adachi N"/>
            <person name="Nishimura O"/>
            <person name="Nakagawa R"/>
            <person name="Tanegashima C"/>
            <person name="Kiyatake I"/>
            <person name="Matsumoto R"/>
            <person name="Murakumo K"/>
            <person name="Nishida K"/>
            <person name="Terakita A"/>
            <person name="Kuratani S"/>
            <person name="Sato K"/>
            <person name="Hyodo S Kuraku.S."/>
        </authorList>
    </citation>
    <scope>NUCLEOTIDE SEQUENCE [LARGE SCALE GENOMIC DNA]</scope>
</reference>
<dbReference type="OMA" id="LLITGNC"/>
<dbReference type="InterPro" id="IPR013783">
    <property type="entry name" value="Ig-like_fold"/>
</dbReference>
<dbReference type="InterPro" id="IPR013106">
    <property type="entry name" value="Ig_V-set"/>
</dbReference>
<dbReference type="Pfam" id="PF07686">
    <property type="entry name" value="V-set"/>
    <property type="match status" value="1"/>
</dbReference>
<dbReference type="InterPro" id="IPR052051">
    <property type="entry name" value="TCR_complex_component"/>
</dbReference>
<evidence type="ECO:0000256" key="1">
    <source>
        <dbReference type="ARBA" id="ARBA00004236"/>
    </source>
</evidence>
<dbReference type="Proteomes" id="UP000287033">
    <property type="component" value="Unassembled WGS sequence"/>
</dbReference>
<dbReference type="InterPro" id="IPR007110">
    <property type="entry name" value="Ig-like_dom"/>
</dbReference>
<dbReference type="PANTHER" id="PTHR19433">
    <property type="entry name" value="T-CELL RECEPTOR ALPHA CHAIN V REGION-RELATED"/>
    <property type="match status" value="1"/>
</dbReference>
<evidence type="ECO:0000256" key="3">
    <source>
        <dbReference type="ARBA" id="ARBA00022729"/>
    </source>
</evidence>
<dbReference type="AlphaFoldDB" id="A0A401RPG3"/>
<evidence type="ECO:0000256" key="6">
    <source>
        <dbReference type="ARBA" id="ARBA00023157"/>
    </source>
</evidence>
<keyword evidence="7" id="KW-0325">Glycoprotein</keyword>
<evidence type="ECO:0000256" key="5">
    <source>
        <dbReference type="ARBA" id="ARBA00023136"/>
    </source>
</evidence>
<dbReference type="STRING" id="137246.A0A401RPG3"/>
<evidence type="ECO:0000259" key="9">
    <source>
        <dbReference type="PROSITE" id="PS50835"/>
    </source>
</evidence>
<evidence type="ECO:0000256" key="8">
    <source>
        <dbReference type="SAM" id="MobiDB-lite"/>
    </source>
</evidence>
<comment type="subcellular location">
    <subcellularLocation>
        <location evidence="1">Cell membrane</location>
    </subcellularLocation>
</comment>
<protein>
    <recommendedName>
        <fullName evidence="9">Ig-like domain-containing protein</fullName>
    </recommendedName>
</protein>
<dbReference type="InterPro" id="IPR036179">
    <property type="entry name" value="Ig-like_dom_sf"/>
</dbReference>
<keyword evidence="2" id="KW-1003">Cell membrane</keyword>
<dbReference type="OrthoDB" id="6103117at2759"/>
<evidence type="ECO:0000313" key="11">
    <source>
        <dbReference type="Proteomes" id="UP000287033"/>
    </source>
</evidence>
<dbReference type="PANTHER" id="PTHR19433:SF111">
    <property type="entry name" value="T CELL RECEPTOR ALPHA VARIABLE 4"/>
    <property type="match status" value="1"/>
</dbReference>
<keyword evidence="6" id="KW-1015">Disulfide bond</keyword>
<evidence type="ECO:0000313" key="10">
    <source>
        <dbReference type="EMBL" id="GCC20022.1"/>
    </source>
</evidence>
<evidence type="ECO:0000256" key="2">
    <source>
        <dbReference type="ARBA" id="ARBA00022475"/>
    </source>
</evidence>
<organism evidence="10 11">
    <name type="scientific">Chiloscyllium punctatum</name>
    <name type="common">Brownbanded bambooshark</name>
    <name type="synonym">Hemiscyllium punctatum</name>
    <dbReference type="NCBI Taxonomy" id="137246"/>
    <lineage>
        <taxon>Eukaryota</taxon>
        <taxon>Metazoa</taxon>
        <taxon>Chordata</taxon>
        <taxon>Craniata</taxon>
        <taxon>Vertebrata</taxon>
        <taxon>Chondrichthyes</taxon>
        <taxon>Elasmobranchii</taxon>
        <taxon>Galeomorphii</taxon>
        <taxon>Galeoidea</taxon>
        <taxon>Orectolobiformes</taxon>
        <taxon>Hemiscylliidae</taxon>
        <taxon>Chiloscyllium</taxon>
    </lineage>
</organism>
<comment type="caution">
    <text evidence="10">The sequence shown here is derived from an EMBL/GenBank/DDBJ whole genome shotgun (WGS) entry which is preliminary data.</text>
</comment>
<sequence>MLNCHVDWYASGGVHWYKQQQREYLQLVYRVRKHFPPNGRFSGKVNDDSKIYTLVIQNVQRNDSGQYYCAAREFYGVANKMGNGSKLLITGNCGKESSTDARPRNPEQQVNA</sequence>
<keyword evidence="3" id="KW-0732">Signal</keyword>
<name>A0A401RPG3_CHIPU</name>
<dbReference type="GO" id="GO:0002376">
    <property type="term" value="P:immune system process"/>
    <property type="evidence" value="ECO:0007669"/>
    <property type="project" value="UniProtKB-KW"/>
</dbReference>
<dbReference type="GO" id="GO:0009617">
    <property type="term" value="P:response to bacterium"/>
    <property type="evidence" value="ECO:0007669"/>
    <property type="project" value="TreeGrafter"/>
</dbReference>
<dbReference type="SUPFAM" id="SSF48726">
    <property type="entry name" value="Immunoglobulin"/>
    <property type="match status" value="1"/>
</dbReference>
<evidence type="ECO:0000256" key="4">
    <source>
        <dbReference type="ARBA" id="ARBA00022859"/>
    </source>
</evidence>
<dbReference type="CDD" id="cd00099">
    <property type="entry name" value="IgV"/>
    <property type="match status" value="1"/>
</dbReference>